<evidence type="ECO:0000313" key="3">
    <source>
        <dbReference type="Proteomes" id="UP000537126"/>
    </source>
</evidence>
<evidence type="ECO:0000256" key="1">
    <source>
        <dbReference type="SAM" id="SignalP"/>
    </source>
</evidence>
<gene>
    <name evidence="2" type="ORF">FHS56_000226</name>
</gene>
<dbReference type="EMBL" id="JAASRN010000001">
    <property type="protein sequence ID" value="NIK72740.1"/>
    <property type="molecule type" value="Genomic_DNA"/>
</dbReference>
<comment type="caution">
    <text evidence="2">The sequence shown here is derived from an EMBL/GenBank/DDBJ whole genome shotgun (WGS) entry which is preliminary data.</text>
</comment>
<dbReference type="Proteomes" id="UP000537126">
    <property type="component" value="Unassembled WGS sequence"/>
</dbReference>
<name>A0A846MMU7_9BACT</name>
<feature type="chain" id="PRO_5032823330" description="VWFA domain-containing protein" evidence="1">
    <location>
        <begin position="26"/>
        <end position="269"/>
    </location>
</feature>
<dbReference type="PROSITE" id="PS51257">
    <property type="entry name" value="PROKAR_LIPOPROTEIN"/>
    <property type="match status" value="1"/>
</dbReference>
<accession>A0A846MMU7</accession>
<feature type="signal peptide" evidence="1">
    <location>
        <begin position="1"/>
        <end position="25"/>
    </location>
</feature>
<evidence type="ECO:0008006" key="4">
    <source>
        <dbReference type="Google" id="ProtNLM"/>
    </source>
</evidence>
<organism evidence="2 3">
    <name type="scientific">Thermonema lapsum</name>
    <dbReference type="NCBI Taxonomy" id="28195"/>
    <lineage>
        <taxon>Bacteria</taxon>
        <taxon>Pseudomonadati</taxon>
        <taxon>Bacteroidota</taxon>
        <taxon>Cytophagia</taxon>
        <taxon>Cytophagales</taxon>
        <taxon>Thermonemataceae</taxon>
        <taxon>Thermonema</taxon>
    </lineage>
</organism>
<evidence type="ECO:0000313" key="2">
    <source>
        <dbReference type="EMBL" id="NIK72740.1"/>
    </source>
</evidence>
<dbReference type="RefSeq" id="WP_166918048.1">
    <property type="nucleotide sequence ID" value="NZ_JAASRN010000001.1"/>
</dbReference>
<proteinExistence type="predicted"/>
<protein>
    <recommendedName>
        <fullName evidence="4">VWFA domain-containing protein</fullName>
    </recommendedName>
</protein>
<keyword evidence="3" id="KW-1185">Reference proteome</keyword>
<dbReference type="AlphaFoldDB" id="A0A846MMU7"/>
<reference evidence="2 3" key="1">
    <citation type="submission" date="2020-03" db="EMBL/GenBank/DDBJ databases">
        <title>Genomic Encyclopedia of Type Strains, Phase IV (KMG-IV): sequencing the most valuable type-strain genomes for metagenomic binning, comparative biology and taxonomic classification.</title>
        <authorList>
            <person name="Goeker M."/>
        </authorList>
    </citation>
    <scope>NUCLEOTIDE SEQUENCE [LARGE SCALE GENOMIC DNA]</scope>
    <source>
        <strain evidence="2 3">DSM 5718</strain>
    </source>
</reference>
<keyword evidence="1" id="KW-0732">Signal</keyword>
<sequence>MRNLCDAYIFGVLLYLLAACGGAQAPQTPPSPPPVNYTLVFIDKTVSVNTDDDFVKNKYEKALELLVRRGIQKQGDKIDVYFLHENTIRGKVFSYTCRTAMPDTTTMNPTDAAMAKTNYHLLLRKEQDKVLKRCLEALATPNENYSKLYTDLWTSLHIIDKRRARLPHDARVRVCYLSDMVESMPGNGRRDFFKKPPYSQMQAIQYAKEDLQHFADLDLSGVEVYYVLPFSPTTSATQSNPWMIAYWETIFQGLDVEEFAELEEEAQLP</sequence>